<dbReference type="PANTHER" id="PTHR10890:SF26">
    <property type="entry name" value="CYSTEINE--TRNA LIGASE 1, CYTOPLASMIC-RELATED"/>
    <property type="match status" value="1"/>
</dbReference>
<keyword evidence="2" id="KW-0547">Nucleotide-binding</keyword>
<dbReference type="GO" id="GO:0016874">
    <property type="term" value="F:ligase activity"/>
    <property type="evidence" value="ECO:0007669"/>
    <property type="project" value="UniProtKB-KW"/>
</dbReference>
<evidence type="ECO:0000256" key="1">
    <source>
        <dbReference type="ARBA" id="ARBA00022598"/>
    </source>
</evidence>
<evidence type="ECO:0000256" key="3">
    <source>
        <dbReference type="ARBA" id="ARBA00022840"/>
    </source>
</evidence>
<keyword evidence="1" id="KW-0436">Ligase</keyword>
<reference evidence="5 6" key="1">
    <citation type="submission" date="2024-11" db="EMBL/GenBank/DDBJ databases">
        <title>A near-complete genome assembly of Cinchona calisaya.</title>
        <authorList>
            <person name="Lian D.C."/>
            <person name="Zhao X.W."/>
            <person name="Wei L."/>
        </authorList>
    </citation>
    <scope>NUCLEOTIDE SEQUENCE [LARGE SCALE GENOMIC DNA]</scope>
    <source>
        <tissue evidence="5">Nenye</tissue>
    </source>
</reference>
<evidence type="ECO:0000313" key="5">
    <source>
        <dbReference type="EMBL" id="KAL3501741.1"/>
    </source>
</evidence>
<feature type="domain" description="tRNA synthetases class I catalytic" evidence="4">
    <location>
        <begin position="32"/>
        <end position="191"/>
    </location>
</feature>
<evidence type="ECO:0000256" key="2">
    <source>
        <dbReference type="ARBA" id="ARBA00022741"/>
    </source>
</evidence>
<dbReference type="InterPro" id="IPR032678">
    <property type="entry name" value="tRNA-synt_1_cat_dom"/>
</dbReference>
<keyword evidence="6" id="KW-1185">Reference proteome</keyword>
<comment type="caution">
    <text evidence="5">The sequence shown here is derived from an EMBL/GenBank/DDBJ whole genome shotgun (WGS) entry which is preliminary data.</text>
</comment>
<organism evidence="5 6">
    <name type="scientific">Cinchona calisaya</name>
    <dbReference type="NCBI Taxonomy" id="153742"/>
    <lineage>
        <taxon>Eukaryota</taxon>
        <taxon>Viridiplantae</taxon>
        <taxon>Streptophyta</taxon>
        <taxon>Embryophyta</taxon>
        <taxon>Tracheophyta</taxon>
        <taxon>Spermatophyta</taxon>
        <taxon>Magnoliopsida</taxon>
        <taxon>eudicotyledons</taxon>
        <taxon>Gunneridae</taxon>
        <taxon>Pentapetalae</taxon>
        <taxon>asterids</taxon>
        <taxon>lamiids</taxon>
        <taxon>Gentianales</taxon>
        <taxon>Rubiaceae</taxon>
        <taxon>Cinchonoideae</taxon>
        <taxon>Cinchoneae</taxon>
        <taxon>Cinchona</taxon>
    </lineage>
</organism>
<dbReference type="Gene3D" id="3.40.50.620">
    <property type="entry name" value="HUPs"/>
    <property type="match status" value="1"/>
</dbReference>
<dbReference type="AlphaFoldDB" id="A0ABD2Y2H2"/>
<dbReference type="Proteomes" id="UP001630127">
    <property type="component" value="Unassembled WGS sequence"/>
</dbReference>
<name>A0ABD2Y2H2_9GENT</name>
<evidence type="ECO:0000313" key="6">
    <source>
        <dbReference type="Proteomes" id="UP001630127"/>
    </source>
</evidence>
<dbReference type="InterPro" id="IPR024909">
    <property type="entry name" value="Cys-tRNA/MSH_ligase"/>
</dbReference>
<dbReference type="SUPFAM" id="SSF52374">
    <property type="entry name" value="Nucleotidylyl transferase"/>
    <property type="match status" value="1"/>
</dbReference>
<dbReference type="PANTHER" id="PTHR10890">
    <property type="entry name" value="CYSTEINYL-TRNA SYNTHETASE"/>
    <property type="match status" value="1"/>
</dbReference>
<dbReference type="GO" id="GO:0005524">
    <property type="term" value="F:ATP binding"/>
    <property type="evidence" value="ECO:0007669"/>
    <property type="project" value="UniProtKB-KW"/>
</dbReference>
<evidence type="ECO:0000259" key="4">
    <source>
        <dbReference type="Pfam" id="PF01406"/>
    </source>
</evidence>
<sequence length="212" mass="24197">MAEETPVEKKPPEKKGEEFLLYNSMTKQKEIFRPRERGKVRMYVCGVTAYDFTHIGHARAYIAFDVLIRYLKYLGYEVVYVRNFTEVDDKIIKRTNELGEDPISLSARFCEEFLKDMDDLQCLPPTHQPRVSDHIEEIKQMISQIISNGCAYTVDGDVYFSIDNFPNYGRLSGQNLEGNRTGKRVAVDSRKLQSLGSQVGTALGVPEDLDGI</sequence>
<protein>
    <recommendedName>
        <fullName evidence="4">tRNA synthetases class I catalytic domain-containing protein</fullName>
    </recommendedName>
</protein>
<gene>
    <name evidence="5" type="ORF">ACH5RR_036190</name>
</gene>
<accession>A0ABD2Y2H2</accession>
<dbReference type="Pfam" id="PF01406">
    <property type="entry name" value="tRNA-synt_1e"/>
    <property type="match status" value="1"/>
</dbReference>
<dbReference type="InterPro" id="IPR014729">
    <property type="entry name" value="Rossmann-like_a/b/a_fold"/>
</dbReference>
<keyword evidence="3" id="KW-0067">ATP-binding</keyword>
<dbReference type="EMBL" id="JBJUIK010000015">
    <property type="protein sequence ID" value="KAL3501741.1"/>
    <property type="molecule type" value="Genomic_DNA"/>
</dbReference>
<proteinExistence type="predicted"/>